<dbReference type="EMBL" id="FNVO01000005">
    <property type="protein sequence ID" value="SEG44966.1"/>
    <property type="molecule type" value="Genomic_DNA"/>
</dbReference>
<proteinExistence type="predicted"/>
<sequence>MIIISHKCLVAGCPETSHKWEWNGQPTLRELLYVQETLGMEPAEYREALNSAMTGLTTAGIKAALMMVHLLHRRDGILTPFEDVDLDPTQLETILDPAPDDPAESEGKGTGTPTTPSRPLDDATSSTSGPAAEEGSEPRSSTTPPTSGGGTG</sequence>
<organism evidence="2 3">
    <name type="scientific">Thermomonospora echinospora</name>
    <dbReference type="NCBI Taxonomy" id="1992"/>
    <lineage>
        <taxon>Bacteria</taxon>
        <taxon>Bacillati</taxon>
        <taxon>Actinomycetota</taxon>
        <taxon>Actinomycetes</taxon>
        <taxon>Streptosporangiales</taxon>
        <taxon>Thermomonosporaceae</taxon>
        <taxon>Thermomonospora</taxon>
    </lineage>
</organism>
<dbReference type="Proteomes" id="UP000236723">
    <property type="component" value="Unassembled WGS sequence"/>
</dbReference>
<dbReference type="AlphaFoldDB" id="A0A1H6AB39"/>
<feature type="compositionally biased region" description="Polar residues" evidence="1">
    <location>
        <begin position="111"/>
        <end position="129"/>
    </location>
</feature>
<gene>
    <name evidence="2" type="ORF">SAMN04489712_105280</name>
</gene>
<dbReference type="RefSeq" id="WP_103938256.1">
    <property type="nucleotide sequence ID" value="NZ_FNVO01000005.1"/>
</dbReference>
<keyword evidence="3" id="KW-1185">Reference proteome</keyword>
<protein>
    <submittedName>
        <fullName evidence="2">Uncharacterized protein</fullName>
    </submittedName>
</protein>
<evidence type="ECO:0000313" key="3">
    <source>
        <dbReference type="Proteomes" id="UP000236723"/>
    </source>
</evidence>
<accession>A0A1H6AB39</accession>
<evidence type="ECO:0000256" key="1">
    <source>
        <dbReference type="SAM" id="MobiDB-lite"/>
    </source>
</evidence>
<feature type="region of interest" description="Disordered" evidence="1">
    <location>
        <begin position="92"/>
        <end position="152"/>
    </location>
</feature>
<reference evidence="3" key="1">
    <citation type="submission" date="2016-10" db="EMBL/GenBank/DDBJ databases">
        <authorList>
            <person name="Varghese N."/>
            <person name="Submissions S."/>
        </authorList>
    </citation>
    <scope>NUCLEOTIDE SEQUENCE [LARGE SCALE GENOMIC DNA]</scope>
    <source>
        <strain evidence="3">DSM 43163</strain>
    </source>
</reference>
<evidence type="ECO:0000313" key="2">
    <source>
        <dbReference type="EMBL" id="SEG44966.1"/>
    </source>
</evidence>
<name>A0A1H6AB39_9ACTN</name>
<dbReference type="OrthoDB" id="9952843at2"/>